<feature type="region of interest" description="Disordered" evidence="1">
    <location>
        <begin position="131"/>
        <end position="150"/>
    </location>
</feature>
<feature type="compositionally biased region" description="Polar residues" evidence="1">
    <location>
        <begin position="20"/>
        <end position="34"/>
    </location>
</feature>
<evidence type="ECO:0000313" key="4">
    <source>
        <dbReference type="Proteomes" id="UP000801492"/>
    </source>
</evidence>
<dbReference type="AlphaFoldDB" id="A0A8K0C5A5"/>
<feature type="compositionally biased region" description="Basic residues" evidence="1">
    <location>
        <begin position="493"/>
        <end position="503"/>
    </location>
</feature>
<accession>A0A8K0C5A5</accession>
<protein>
    <recommendedName>
        <fullName evidence="2">F-box domain-containing protein</fullName>
    </recommendedName>
</protein>
<gene>
    <name evidence="3" type="ORF">ILUMI_25625</name>
</gene>
<dbReference type="EMBL" id="VTPC01090954">
    <property type="protein sequence ID" value="KAF2880554.1"/>
    <property type="molecule type" value="Genomic_DNA"/>
</dbReference>
<name>A0A8K0C5A5_IGNLU</name>
<feature type="compositionally biased region" description="Polar residues" evidence="1">
    <location>
        <begin position="141"/>
        <end position="150"/>
    </location>
</feature>
<feature type="region of interest" description="Disordered" evidence="1">
    <location>
        <begin position="1"/>
        <end position="34"/>
    </location>
</feature>
<evidence type="ECO:0000256" key="1">
    <source>
        <dbReference type="SAM" id="MobiDB-lite"/>
    </source>
</evidence>
<dbReference type="PANTHER" id="PTHR15493">
    <property type="entry name" value="F-BOX ONLY PROTEIN 5 AND 43"/>
    <property type="match status" value="1"/>
</dbReference>
<dbReference type="Proteomes" id="UP000801492">
    <property type="component" value="Unassembled WGS sequence"/>
</dbReference>
<dbReference type="GO" id="GO:0007088">
    <property type="term" value="P:regulation of mitotic nuclear division"/>
    <property type="evidence" value="ECO:0007669"/>
    <property type="project" value="InterPro"/>
</dbReference>
<dbReference type="SUPFAM" id="SSF81383">
    <property type="entry name" value="F-box domain"/>
    <property type="match status" value="1"/>
</dbReference>
<dbReference type="PANTHER" id="PTHR15493:SF9">
    <property type="entry name" value="GH14043P"/>
    <property type="match status" value="1"/>
</dbReference>
<comment type="caution">
    <text evidence="3">The sequence shown here is derived from an EMBL/GenBank/DDBJ whole genome shotgun (WGS) entry which is preliminary data.</text>
</comment>
<dbReference type="InterPro" id="IPR047147">
    <property type="entry name" value="FBX5_43"/>
</dbReference>
<dbReference type="CDD" id="cd22086">
    <property type="entry name" value="F-box_EMI"/>
    <property type="match status" value="1"/>
</dbReference>
<dbReference type="InterPro" id="IPR001810">
    <property type="entry name" value="F-box_dom"/>
</dbReference>
<feature type="domain" description="F-box" evidence="2">
    <location>
        <begin position="224"/>
        <end position="252"/>
    </location>
</feature>
<evidence type="ECO:0000259" key="2">
    <source>
        <dbReference type="Pfam" id="PF12937"/>
    </source>
</evidence>
<keyword evidence="4" id="KW-1185">Reference proteome</keyword>
<feature type="region of interest" description="Disordered" evidence="1">
    <location>
        <begin position="392"/>
        <end position="414"/>
    </location>
</feature>
<feature type="region of interest" description="Disordered" evidence="1">
    <location>
        <begin position="474"/>
        <end position="503"/>
    </location>
</feature>
<dbReference type="Pfam" id="PF12937">
    <property type="entry name" value="F-box-like"/>
    <property type="match status" value="1"/>
</dbReference>
<dbReference type="GO" id="GO:0045835">
    <property type="term" value="P:negative regulation of meiotic nuclear division"/>
    <property type="evidence" value="ECO:0007669"/>
    <property type="project" value="InterPro"/>
</dbReference>
<dbReference type="OrthoDB" id="9984940at2759"/>
<reference evidence="3" key="1">
    <citation type="submission" date="2019-08" db="EMBL/GenBank/DDBJ databases">
        <title>The genome of the North American firefly Photinus pyralis.</title>
        <authorList>
            <consortium name="Photinus pyralis genome working group"/>
            <person name="Fallon T.R."/>
            <person name="Sander Lower S.E."/>
            <person name="Weng J.-K."/>
        </authorList>
    </citation>
    <scope>NUCLEOTIDE SEQUENCE</scope>
    <source>
        <strain evidence="3">TRF0915ILg1</strain>
        <tissue evidence="3">Whole body</tissue>
    </source>
</reference>
<sequence length="503" mass="56322">MDFTPHQQDASEDSGCLTGPANTPLSFSGGSSSTYYNETPVTVSSVSRKRKLSNSIISRLNRQDLLESLHGESSFDNDAVTSSKFLSSTLNESLSKSLEKCNIRSPNNTSHLYLERSPDRIGNEQSLKRYKLDDSPKYQPKTRSAPSTPTKHLDLEELSCLKGKSRSEHLNVLDFTPVKSSLYPRSRLGSPERIELLYPNLKVTPSPLKLKTPEKLLKNDFRHVVSKIFEYLSDSDLCTVSKVSKTWKKALFADHKAFPRYYSYFCGFNSNKENIAHDVSSSSQCYSPPASPARDSFHKCTRIAAQLLPNQSLQKCIRCMEPAVIQRNISQCQNPYCEYIHCTKCLSFSITGPQHFIDRCQTSRLLVDNQKSSLYGSRFGLYDISNGGNDPPSFLLSDSPKNTPSTQSKYDSSGYLSGNDISPVIKQNINVHSGVKSVLASRNTNKIEKTSVRRKHRRSSLVSVVSASSTPKIIENVEPSSPPRREHVACSKQSKKNLKRLHF</sequence>
<proteinExistence type="predicted"/>
<feature type="compositionally biased region" description="Polar residues" evidence="1">
    <location>
        <begin position="399"/>
        <end position="414"/>
    </location>
</feature>
<dbReference type="Gene3D" id="2.20.25.20">
    <property type="match status" value="1"/>
</dbReference>
<dbReference type="Gene3D" id="1.20.1280.50">
    <property type="match status" value="1"/>
</dbReference>
<dbReference type="GO" id="GO:0005634">
    <property type="term" value="C:nucleus"/>
    <property type="evidence" value="ECO:0007669"/>
    <property type="project" value="TreeGrafter"/>
</dbReference>
<evidence type="ECO:0000313" key="3">
    <source>
        <dbReference type="EMBL" id="KAF2880554.1"/>
    </source>
</evidence>
<dbReference type="InterPro" id="IPR036047">
    <property type="entry name" value="F-box-like_dom_sf"/>
</dbReference>
<organism evidence="3 4">
    <name type="scientific">Ignelater luminosus</name>
    <name type="common">Cucubano</name>
    <name type="synonym">Pyrophorus luminosus</name>
    <dbReference type="NCBI Taxonomy" id="2038154"/>
    <lineage>
        <taxon>Eukaryota</taxon>
        <taxon>Metazoa</taxon>
        <taxon>Ecdysozoa</taxon>
        <taxon>Arthropoda</taxon>
        <taxon>Hexapoda</taxon>
        <taxon>Insecta</taxon>
        <taxon>Pterygota</taxon>
        <taxon>Neoptera</taxon>
        <taxon>Endopterygota</taxon>
        <taxon>Coleoptera</taxon>
        <taxon>Polyphaga</taxon>
        <taxon>Elateriformia</taxon>
        <taxon>Elateroidea</taxon>
        <taxon>Elateridae</taxon>
        <taxon>Agrypninae</taxon>
        <taxon>Pyrophorini</taxon>
        <taxon>Ignelater</taxon>
    </lineage>
</organism>